<evidence type="ECO:0000256" key="1">
    <source>
        <dbReference type="ARBA" id="ARBA00004196"/>
    </source>
</evidence>
<accession>A0A1M4Y1G8</accession>
<proteinExistence type="inferred from homology"/>
<reference evidence="7 8" key="1">
    <citation type="submission" date="2016-11" db="EMBL/GenBank/DDBJ databases">
        <authorList>
            <person name="Jaros S."/>
            <person name="Januszkiewicz K."/>
            <person name="Wedrychowicz H."/>
        </authorList>
    </citation>
    <scope>NUCLEOTIDE SEQUENCE [LARGE SCALE GENOMIC DNA]</scope>
    <source>
        <strain evidence="7 8">DSM 17459</strain>
    </source>
</reference>
<dbReference type="Gene3D" id="3.40.50.2300">
    <property type="match status" value="2"/>
</dbReference>
<dbReference type="GO" id="GO:0030313">
    <property type="term" value="C:cell envelope"/>
    <property type="evidence" value="ECO:0007669"/>
    <property type="project" value="UniProtKB-SubCell"/>
</dbReference>
<dbReference type="PANTHER" id="PTHR46847">
    <property type="entry name" value="D-ALLOSE-BINDING PERIPLASMIC PROTEIN-RELATED"/>
    <property type="match status" value="1"/>
</dbReference>
<feature type="domain" description="Periplasmic binding protein" evidence="6">
    <location>
        <begin position="59"/>
        <end position="316"/>
    </location>
</feature>
<evidence type="ECO:0000259" key="6">
    <source>
        <dbReference type="Pfam" id="PF13407"/>
    </source>
</evidence>
<dbReference type="PROSITE" id="PS51257">
    <property type="entry name" value="PROKAR_LIPOPROTEIN"/>
    <property type="match status" value="1"/>
</dbReference>
<dbReference type="RefSeq" id="WP_072851626.1">
    <property type="nucleotide sequence ID" value="NZ_FQVI01000010.1"/>
</dbReference>
<evidence type="ECO:0000256" key="2">
    <source>
        <dbReference type="ARBA" id="ARBA00007639"/>
    </source>
</evidence>
<feature type="chain" id="PRO_5038749075" evidence="5">
    <location>
        <begin position="22"/>
        <end position="359"/>
    </location>
</feature>
<feature type="region of interest" description="Disordered" evidence="4">
    <location>
        <begin position="26"/>
        <end position="52"/>
    </location>
</feature>
<dbReference type="AlphaFoldDB" id="A0A1M4Y1G8"/>
<gene>
    <name evidence="7" type="ORF">SAMN02745158_02196</name>
</gene>
<comment type="similarity">
    <text evidence="2">Belongs to the bacterial solute-binding protein 2 family.</text>
</comment>
<evidence type="ECO:0000313" key="8">
    <source>
        <dbReference type="Proteomes" id="UP000184245"/>
    </source>
</evidence>
<dbReference type="InterPro" id="IPR028082">
    <property type="entry name" value="Peripla_BP_I"/>
</dbReference>
<dbReference type="EMBL" id="FQVI01000010">
    <property type="protein sequence ID" value="SHE99520.1"/>
    <property type="molecule type" value="Genomic_DNA"/>
</dbReference>
<evidence type="ECO:0000313" key="7">
    <source>
        <dbReference type="EMBL" id="SHE99520.1"/>
    </source>
</evidence>
<feature type="compositionally biased region" description="Basic and acidic residues" evidence="4">
    <location>
        <begin position="36"/>
        <end position="51"/>
    </location>
</feature>
<organism evidence="7 8">
    <name type="scientific">Lactonifactor longoviformis DSM 17459</name>
    <dbReference type="NCBI Taxonomy" id="1122155"/>
    <lineage>
        <taxon>Bacteria</taxon>
        <taxon>Bacillati</taxon>
        <taxon>Bacillota</taxon>
        <taxon>Clostridia</taxon>
        <taxon>Eubacteriales</taxon>
        <taxon>Clostridiaceae</taxon>
        <taxon>Lactonifactor</taxon>
    </lineage>
</organism>
<dbReference type="Proteomes" id="UP000184245">
    <property type="component" value="Unassembled WGS sequence"/>
</dbReference>
<dbReference type="GO" id="GO:0030246">
    <property type="term" value="F:carbohydrate binding"/>
    <property type="evidence" value="ECO:0007669"/>
    <property type="project" value="UniProtKB-ARBA"/>
</dbReference>
<evidence type="ECO:0000256" key="4">
    <source>
        <dbReference type="SAM" id="MobiDB-lite"/>
    </source>
</evidence>
<keyword evidence="8" id="KW-1185">Reference proteome</keyword>
<protein>
    <submittedName>
        <fullName evidence="7">Substrate-binding protein domain-containing protein</fullName>
    </submittedName>
</protein>
<dbReference type="STRING" id="1122155.SAMN02745158_02196"/>
<dbReference type="PANTHER" id="PTHR46847:SF1">
    <property type="entry name" value="D-ALLOSE-BINDING PERIPLASMIC PROTEIN-RELATED"/>
    <property type="match status" value="1"/>
</dbReference>
<evidence type="ECO:0000256" key="5">
    <source>
        <dbReference type="SAM" id="SignalP"/>
    </source>
</evidence>
<comment type="subcellular location">
    <subcellularLocation>
        <location evidence="1">Cell envelope</location>
    </subcellularLocation>
</comment>
<sequence>MKKRWISFVLTAVMVSGLLMGCGDKKEDAPAENTGTEEKEADAGKEKKEDASSEETYEVGYIVSNMSHEWYQNICSGAERRAEEKKVELSISDAAMDSSKQISYAENYINQGVDALIITPVDPAALNSVVVMAEEAGIPLIAESSKFDGMTSFVGITDFDAAEHIGEWMAQYAKDNSIEMNILIVGQPIYEACRDRVDGFLSGLDKAGAAYTVAQEVDGNGTKEDSLAVATDALTAHPEVNVIFGINDNSSTGAMNAYLEHGLDESALTVLGFGFEGSVGRDALLSGSPYKAAVAMFPDYVGAAIVDVAKMAAAKEEVPEVYSIPTTVITKDNFADFYKDNGDGTYTTEFAAIDALLQK</sequence>
<evidence type="ECO:0000256" key="3">
    <source>
        <dbReference type="ARBA" id="ARBA00022729"/>
    </source>
</evidence>
<dbReference type="SUPFAM" id="SSF53822">
    <property type="entry name" value="Periplasmic binding protein-like I"/>
    <property type="match status" value="1"/>
</dbReference>
<feature type="signal peptide" evidence="5">
    <location>
        <begin position="1"/>
        <end position="21"/>
    </location>
</feature>
<keyword evidence="3 5" id="KW-0732">Signal</keyword>
<dbReference type="InterPro" id="IPR025997">
    <property type="entry name" value="SBP_2_dom"/>
</dbReference>
<name>A0A1M4Y1G8_9CLOT</name>
<dbReference type="OrthoDB" id="9814427at2"/>
<dbReference type="Pfam" id="PF13407">
    <property type="entry name" value="Peripla_BP_4"/>
    <property type="match status" value="1"/>
</dbReference>